<feature type="transmembrane region" description="Helical" evidence="1">
    <location>
        <begin position="33"/>
        <end position="53"/>
    </location>
</feature>
<dbReference type="Proteomes" id="UP000886111">
    <property type="component" value="Unassembled WGS sequence"/>
</dbReference>
<dbReference type="AlphaFoldDB" id="A0A7V5H3C1"/>
<keyword evidence="1" id="KW-0812">Transmembrane</keyword>
<dbReference type="EMBL" id="DRTD01000353">
    <property type="protein sequence ID" value="HHE55069.1"/>
    <property type="molecule type" value="Genomic_DNA"/>
</dbReference>
<organism evidence="2">
    <name type="scientific">Caldithrix abyssi</name>
    <dbReference type="NCBI Taxonomy" id="187145"/>
    <lineage>
        <taxon>Bacteria</taxon>
        <taxon>Pseudomonadati</taxon>
        <taxon>Calditrichota</taxon>
        <taxon>Calditrichia</taxon>
        <taxon>Calditrichales</taxon>
        <taxon>Calditrichaceae</taxon>
        <taxon>Caldithrix</taxon>
    </lineage>
</organism>
<feature type="transmembrane region" description="Helical" evidence="1">
    <location>
        <begin position="226"/>
        <end position="243"/>
    </location>
</feature>
<feature type="transmembrane region" description="Helical" evidence="1">
    <location>
        <begin position="195"/>
        <end position="214"/>
    </location>
</feature>
<proteinExistence type="predicted"/>
<feature type="transmembrane region" description="Helical" evidence="1">
    <location>
        <begin position="161"/>
        <end position="183"/>
    </location>
</feature>
<feature type="transmembrane region" description="Helical" evidence="1">
    <location>
        <begin position="65"/>
        <end position="83"/>
    </location>
</feature>
<evidence type="ECO:0008006" key="3">
    <source>
        <dbReference type="Google" id="ProtNLM"/>
    </source>
</evidence>
<evidence type="ECO:0000256" key="1">
    <source>
        <dbReference type="SAM" id="Phobius"/>
    </source>
</evidence>
<reference evidence="2" key="1">
    <citation type="journal article" date="2020" name="mSystems">
        <title>Genome- and Community-Level Interaction Insights into Carbon Utilization and Element Cycling Functions of Hydrothermarchaeota in Hydrothermal Sediment.</title>
        <authorList>
            <person name="Zhou Z."/>
            <person name="Liu Y."/>
            <person name="Xu W."/>
            <person name="Pan J."/>
            <person name="Luo Z.H."/>
            <person name="Li M."/>
        </authorList>
    </citation>
    <scope>NUCLEOTIDE SEQUENCE [LARGE SCALE GENOMIC DNA]</scope>
    <source>
        <strain evidence="2">HyVt-76</strain>
    </source>
</reference>
<name>A0A7V5H3C1_CALAY</name>
<sequence length="276" mass="31118">MNLILTLLFLVTIAVIGKYVFQKIPVDNLIHNFLNYSGFYYLALGVLLGPYFLNVFTEDVISQSYFVFSLVLGWTGFLIGLQLNFKQVSRFKSAYYFKGLFYFLLNLAIIFALLYVSNYLIIKKLTWLEILLLAVAGGMTSTITISLLIRTKKFDAKSGHFLEFLAAFDNVLGVLTLGILFAAFQLSTSSQKEALFYLVSAYLIVFLFSLVYKALSKEITSFETELLVILAIILIVVAVSKILQNSVLFLSALLGTTVANFKNVNIKKLYLAVQEW</sequence>
<keyword evidence="1" id="KW-0472">Membrane</keyword>
<comment type="caution">
    <text evidence="2">The sequence shown here is derived from an EMBL/GenBank/DDBJ whole genome shotgun (WGS) entry which is preliminary data.</text>
</comment>
<gene>
    <name evidence="2" type="ORF">ENL21_04755</name>
</gene>
<keyword evidence="1" id="KW-1133">Transmembrane helix</keyword>
<evidence type="ECO:0000313" key="2">
    <source>
        <dbReference type="EMBL" id="HHE55069.1"/>
    </source>
</evidence>
<feature type="transmembrane region" description="Helical" evidence="1">
    <location>
        <begin position="95"/>
        <end position="116"/>
    </location>
</feature>
<protein>
    <recommendedName>
        <fullName evidence="3">Cation/H+ exchanger domain-containing protein</fullName>
    </recommendedName>
</protein>
<accession>A0A7V5H3C1</accession>
<feature type="transmembrane region" description="Helical" evidence="1">
    <location>
        <begin position="128"/>
        <end position="149"/>
    </location>
</feature>